<organism evidence="1 2">
    <name type="scientific">Lichenibacterium ramalinae</name>
    <dbReference type="NCBI Taxonomy" id="2316527"/>
    <lineage>
        <taxon>Bacteria</taxon>
        <taxon>Pseudomonadati</taxon>
        <taxon>Pseudomonadota</taxon>
        <taxon>Alphaproteobacteria</taxon>
        <taxon>Hyphomicrobiales</taxon>
        <taxon>Lichenihabitantaceae</taxon>
        <taxon>Lichenibacterium</taxon>
    </lineage>
</organism>
<evidence type="ECO:0000313" key="1">
    <source>
        <dbReference type="EMBL" id="RYB07575.1"/>
    </source>
</evidence>
<dbReference type="AlphaFoldDB" id="A0A4Q2RH61"/>
<gene>
    <name evidence="1" type="ORF">D3272_00065</name>
</gene>
<accession>A0A4Q2RH61</accession>
<reference evidence="1 2" key="1">
    <citation type="submission" date="2018-09" db="EMBL/GenBank/DDBJ databases">
        <authorList>
            <person name="Grouzdev D.S."/>
            <person name="Krutkina M.S."/>
        </authorList>
    </citation>
    <scope>NUCLEOTIDE SEQUENCE [LARGE SCALE GENOMIC DNA]</scope>
    <source>
        <strain evidence="1 2">RmlP001</strain>
    </source>
</reference>
<comment type="caution">
    <text evidence="1">The sequence shown here is derived from an EMBL/GenBank/DDBJ whole genome shotgun (WGS) entry which is preliminary data.</text>
</comment>
<sequence>MSAPRLAPPLPLTGPIPAAAALWGDGFSDDGLHDLWAVRDWDGCSSDEYILLFPRLIPRAGEVPPALRTHVETCVAVRAWRLSRLEDRGVPTFRSRLPELDDAGRRHADWFADDNAVTCLLRRVGLLRTAPERVAAERAILHGLDALLAELQADRVPAWDEDVGLLLAFGAGIHPAYLWPEAAAMPARGVAAGWLGHLDRGRTALMPLVVAEYVLDAFGDGTADRQLLDLTGGTANLATLLRAARRRVAGHDPAVRLSPDTTTLADFFAGRTRRPLALGLET</sequence>
<keyword evidence="2" id="KW-1185">Reference proteome</keyword>
<protein>
    <submittedName>
        <fullName evidence="1">Uncharacterized protein</fullName>
    </submittedName>
</protein>
<reference evidence="1 2" key="2">
    <citation type="submission" date="2019-02" db="EMBL/GenBank/DDBJ databases">
        <title>'Lichenibacterium ramalinii' gen. nov. sp. nov., 'Lichenibacterium minor' gen. nov. sp. nov.</title>
        <authorList>
            <person name="Pankratov T."/>
        </authorList>
    </citation>
    <scope>NUCLEOTIDE SEQUENCE [LARGE SCALE GENOMIC DNA]</scope>
    <source>
        <strain evidence="1 2">RmlP001</strain>
    </source>
</reference>
<dbReference type="EMBL" id="QYBC01000001">
    <property type="protein sequence ID" value="RYB07575.1"/>
    <property type="molecule type" value="Genomic_DNA"/>
</dbReference>
<name>A0A4Q2RH61_9HYPH</name>
<evidence type="ECO:0000313" key="2">
    <source>
        <dbReference type="Proteomes" id="UP000289411"/>
    </source>
</evidence>
<dbReference type="Proteomes" id="UP000289411">
    <property type="component" value="Unassembled WGS sequence"/>
</dbReference>
<proteinExistence type="predicted"/>
<dbReference type="RefSeq" id="WP_129217040.1">
    <property type="nucleotide sequence ID" value="NZ_QYBC01000001.1"/>
</dbReference>
<dbReference type="OrthoDB" id="8448278at2"/>